<dbReference type="AlphaFoldDB" id="A0A0E0R7C9"/>
<organism evidence="2 3">
    <name type="scientific">Oryza rufipogon</name>
    <name type="common">Brownbeard rice</name>
    <name type="synonym">Asian wild rice</name>
    <dbReference type="NCBI Taxonomy" id="4529"/>
    <lineage>
        <taxon>Eukaryota</taxon>
        <taxon>Viridiplantae</taxon>
        <taxon>Streptophyta</taxon>
        <taxon>Embryophyta</taxon>
        <taxon>Tracheophyta</taxon>
        <taxon>Spermatophyta</taxon>
        <taxon>Magnoliopsida</taxon>
        <taxon>Liliopsida</taxon>
        <taxon>Poales</taxon>
        <taxon>Poaceae</taxon>
        <taxon>BOP clade</taxon>
        <taxon>Oryzoideae</taxon>
        <taxon>Oryzeae</taxon>
        <taxon>Oryzinae</taxon>
        <taxon>Oryza</taxon>
    </lineage>
</organism>
<keyword evidence="3" id="KW-1185">Reference proteome</keyword>
<reference evidence="2" key="2">
    <citation type="submission" date="2015-06" db="UniProtKB">
        <authorList>
            <consortium name="EnsemblPlants"/>
        </authorList>
    </citation>
    <scope>IDENTIFICATION</scope>
</reference>
<dbReference type="Pfam" id="PF26130">
    <property type="entry name" value="PB1-like"/>
    <property type="match status" value="1"/>
</dbReference>
<protein>
    <recommendedName>
        <fullName evidence="1">PB1-like domain-containing protein</fullName>
    </recommendedName>
</protein>
<feature type="domain" description="PB1-like" evidence="1">
    <location>
        <begin position="19"/>
        <end position="113"/>
    </location>
</feature>
<dbReference type="HOGENOM" id="CLU_134689_0_0_1"/>
<name>A0A0E0R7C9_ORYRU</name>
<dbReference type="EnsemblPlants" id="ORUFI11G11330.1">
    <property type="protein sequence ID" value="ORUFI11G11330.1"/>
    <property type="gene ID" value="ORUFI11G11330"/>
</dbReference>
<evidence type="ECO:0000313" key="3">
    <source>
        <dbReference type="Proteomes" id="UP000008022"/>
    </source>
</evidence>
<reference evidence="3" key="1">
    <citation type="submission" date="2013-06" db="EMBL/GenBank/DDBJ databases">
        <authorList>
            <person name="Zhao Q."/>
        </authorList>
    </citation>
    <scope>NUCLEOTIDE SEQUENCE</scope>
    <source>
        <strain evidence="3">cv. W1943</strain>
    </source>
</reference>
<dbReference type="OMA" id="KMSECIT"/>
<dbReference type="InterPro" id="IPR058594">
    <property type="entry name" value="PB1-like_dom_pln"/>
</dbReference>
<evidence type="ECO:0000313" key="2">
    <source>
        <dbReference type="EnsemblPlants" id="ORUFI11G11330.1"/>
    </source>
</evidence>
<sequence>MDGKIKHKLARMNNLEILHVRFHYNGEFVNSRRIVQYVGGDERMSYTEKDKISMPEIRGHLADHVEVKDAMQLHWLFPGKELSTGLRLLTDDKACLDMSNCIAEGGVPEIFVEETMSDYNSEESDWETDNLISSVFCVYICILVKIYVAY</sequence>
<accession>A0A0E0R7C9</accession>
<proteinExistence type="predicted"/>
<evidence type="ECO:0000259" key="1">
    <source>
        <dbReference type="Pfam" id="PF26130"/>
    </source>
</evidence>
<dbReference type="Proteomes" id="UP000008022">
    <property type="component" value="Unassembled WGS sequence"/>
</dbReference>
<dbReference type="Gramene" id="ORUFI11G11330.1">
    <property type="protein sequence ID" value="ORUFI11G11330.1"/>
    <property type="gene ID" value="ORUFI11G11330"/>
</dbReference>